<evidence type="ECO:0000313" key="8">
    <source>
        <dbReference type="EMBL" id="MRG90432.1"/>
    </source>
</evidence>
<reference evidence="8 9" key="1">
    <citation type="submission" date="2019-10" db="EMBL/GenBank/DDBJ databases">
        <title>A soil myxobacterium in the family Polyangiaceae.</title>
        <authorList>
            <person name="Li Y."/>
            <person name="Wang J."/>
        </authorList>
    </citation>
    <scope>NUCLEOTIDE SEQUENCE [LARGE SCALE GENOMIC DNA]</scope>
    <source>
        <strain evidence="8 9">DSM 14734</strain>
    </source>
</reference>
<dbReference type="Proteomes" id="UP000440224">
    <property type="component" value="Unassembled WGS sequence"/>
</dbReference>
<gene>
    <name evidence="7 8" type="primary">uxaC</name>
    <name evidence="8" type="ORF">GF068_00620</name>
</gene>
<dbReference type="Gene3D" id="3.20.20.140">
    <property type="entry name" value="Metal-dependent hydrolases"/>
    <property type="match status" value="1"/>
</dbReference>
<dbReference type="GO" id="GO:0042840">
    <property type="term" value="P:D-glucuronate catabolic process"/>
    <property type="evidence" value="ECO:0007669"/>
    <property type="project" value="TreeGrafter"/>
</dbReference>
<comment type="similarity">
    <text evidence="3 7">Belongs to the metallo-dependent hydrolases superfamily. Uronate isomerase family.</text>
</comment>
<evidence type="ECO:0000256" key="2">
    <source>
        <dbReference type="ARBA" id="ARBA00004892"/>
    </source>
</evidence>
<dbReference type="AlphaFoldDB" id="A0A6N7PEE2"/>
<dbReference type="EC" id="5.3.1.12" evidence="4 7"/>
<dbReference type="Pfam" id="PF02614">
    <property type="entry name" value="UxaC"/>
    <property type="match status" value="1"/>
</dbReference>
<dbReference type="NCBIfam" id="NF002794">
    <property type="entry name" value="PRK02925.1"/>
    <property type="match status" value="1"/>
</dbReference>
<dbReference type="RefSeq" id="WP_153817350.1">
    <property type="nucleotide sequence ID" value="NZ_WJIE01000001.1"/>
</dbReference>
<evidence type="ECO:0000256" key="3">
    <source>
        <dbReference type="ARBA" id="ARBA00008397"/>
    </source>
</evidence>
<name>A0A6N7PEE2_9BACT</name>
<dbReference type="InterPro" id="IPR003766">
    <property type="entry name" value="Uronate_isomerase"/>
</dbReference>
<dbReference type="PANTHER" id="PTHR30068">
    <property type="entry name" value="URONATE ISOMERASE"/>
    <property type="match status" value="1"/>
</dbReference>
<dbReference type="HAMAP" id="MF_00675">
    <property type="entry name" value="UxaC"/>
    <property type="match status" value="1"/>
</dbReference>
<evidence type="ECO:0000256" key="5">
    <source>
        <dbReference type="ARBA" id="ARBA00020555"/>
    </source>
</evidence>
<proteinExistence type="inferred from homology"/>
<evidence type="ECO:0000256" key="4">
    <source>
        <dbReference type="ARBA" id="ARBA00012546"/>
    </source>
</evidence>
<protein>
    <recommendedName>
        <fullName evidence="5 7">Uronate isomerase</fullName>
        <ecNumber evidence="4 7">5.3.1.12</ecNumber>
    </recommendedName>
    <alternativeName>
        <fullName evidence="7">Glucuronate isomerase</fullName>
    </alternativeName>
    <alternativeName>
        <fullName evidence="7">Uronic isomerase</fullName>
    </alternativeName>
</protein>
<dbReference type="Gene3D" id="1.10.2020.10">
    <property type="entry name" value="uronate isomerase, domain 2, chain A"/>
    <property type="match status" value="1"/>
</dbReference>
<comment type="catalytic activity">
    <reaction evidence="1 7">
        <text>D-glucuronate = D-fructuronate</text>
        <dbReference type="Rhea" id="RHEA:13049"/>
        <dbReference type="ChEBI" id="CHEBI:58720"/>
        <dbReference type="ChEBI" id="CHEBI:59863"/>
        <dbReference type="EC" id="5.3.1.12"/>
    </reaction>
</comment>
<keyword evidence="9" id="KW-1185">Reference proteome</keyword>
<keyword evidence="6 7" id="KW-0413">Isomerase</keyword>
<dbReference type="InterPro" id="IPR032466">
    <property type="entry name" value="Metal_Hydrolase"/>
</dbReference>
<evidence type="ECO:0000256" key="7">
    <source>
        <dbReference type="HAMAP-Rule" id="MF_00675"/>
    </source>
</evidence>
<accession>A0A6N7PEE2</accession>
<evidence type="ECO:0000256" key="1">
    <source>
        <dbReference type="ARBA" id="ARBA00001165"/>
    </source>
</evidence>
<dbReference type="PANTHER" id="PTHR30068:SF4">
    <property type="entry name" value="URONATE ISOMERASE"/>
    <property type="match status" value="1"/>
</dbReference>
<organism evidence="8 9">
    <name type="scientific">Polyangium spumosum</name>
    <dbReference type="NCBI Taxonomy" id="889282"/>
    <lineage>
        <taxon>Bacteria</taxon>
        <taxon>Pseudomonadati</taxon>
        <taxon>Myxococcota</taxon>
        <taxon>Polyangia</taxon>
        <taxon>Polyangiales</taxon>
        <taxon>Polyangiaceae</taxon>
        <taxon>Polyangium</taxon>
    </lineage>
</organism>
<comment type="catalytic activity">
    <reaction evidence="7">
        <text>aldehydo-D-galacturonate = keto-D-tagaturonate</text>
        <dbReference type="Rhea" id="RHEA:27702"/>
        <dbReference type="ChEBI" id="CHEBI:12952"/>
        <dbReference type="ChEBI" id="CHEBI:17886"/>
    </reaction>
</comment>
<dbReference type="GO" id="GO:0019698">
    <property type="term" value="P:D-galacturonate catabolic process"/>
    <property type="evidence" value="ECO:0007669"/>
    <property type="project" value="TreeGrafter"/>
</dbReference>
<comment type="pathway">
    <text evidence="2 7">Carbohydrate metabolism; pentose and glucuronate interconversion.</text>
</comment>
<dbReference type="UniPathway" id="UPA00246"/>
<dbReference type="SUPFAM" id="SSF51556">
    <property type="entry name" value="Metallo-dependent hydrolases"/>
    <property type="match status" value="1"/>
</dbReference>
<comment type="caution">
    <text evidence="8">The sequence shown here is derived from an EMBL/GenBank/DDBJ whole genome shotgun (WGS) entry which is preliminary data.</text>
</comment>
<sequence>MPPRWTLDPDRLFSAEPSQRALARQLHSLVRDLPIVSPHGHVDPALLADPSARFGSPADLFVLPDHYVCRLLHSRGVPMEDLGVPTRDGSRYERDHRRVWQRFADHFYVFAGTPSGLWLSDVLIDVFGVTERLDGKNAQRVYDHLAERLERPEFSPRALYQKFNIRVLCTTDGAADSLEHHRRIRSEGRLDVRPTFRPDAVVHLDTPGFRENIERLGAAAGIDITRYADYIRALEERRAAFKALGATATDHGAVTPRAERLDAGEAERIFLRALRGEADEGDAALFSAHMLFEMARMSVEDGLVMQLHAGSLRNHHGDLLARFGPDRGADIPVATEWTRNLRPLLEAFGDDPRFRLLLFTLDESTYGRELAPLAGYYPAVLLGPPWWFFDSPNGMVRFLDQVTETAGLYNTAGFTDDTRAFCSIPARHDVWRRVSSNWLAGLVVTGRLDAEAAAVLARENAVGLAERAYRLDEGKGP</sequence>
<dbReference type="EMBL" id="WJIE01000001">
    <property type="protein sequence ID" value="MRG90432.1"/>
    <property type="molecule type" value="Genomic_DNA"/>
</dbReference>
<evidence type="ECO:0000256" key="6">
    <source>
        <dbReference type="ARBA" id="ARBA00023235"/>
    </source>
</evidence>
<evidence type="ECO:0000313" key="9">
    <source>
        <dbReference type="Proteomes" id="UP000440224"/>
    </source>
</evidence>
<dbReference type="GO" id="GO:0008880">
    <property type="term" value="F:glucuronate isomerase activity"/>
    <property type="evidence" value="ECO:0007669"/>
    <property type="project" value="UniProtKB-UniRule"/>
</dbReference>
<dbReference type="OrthoDB" id="9766564at2"/>